<dbReference type="SUPFAM" id="SSF56194">
    <property type="entry name" value="Uridine diphospho-N-Acetylenolpyruvylglucosamine reductase, MurB, C-terminal domain"/>
    <property type="match status" value="1"/>
</dbReference>
<dbReference type="GO" id="GO:0008360">
    <property type="term" value="P:regulation of cell shape"/>
    <property type="evidence" value="ECO:0007669"/>
    <property type="project" value="UniProtKB-KW"/>
</dbReference>
<keyword evidence="23" id="KW-1185">Reference proteome</keyword>
<feature type="domain" description="FAD-binding PCMH-type" evidence="21">
    <location>
        <begin position="19"/>
        <end position="191"/>
    </location>
</feature>
<evidence type="ECO:0000256" key="4">
    <source>
        <dbReference type="ARBA" id="ARBA00004752"/>
    </source>
</evidence>
<evidence type="ECO:0000256" key="15">
    <source>
        <dbReference type="ARBA" id="ARBA00023002"/>
    </source>
</evidence>
<dbReference type="InterPro" id="IPR003170">
    <property type="entry name" value="MurB"/>
</dbReference>
<evidence type="ECO:0000256" key="13">
    <source>
        <dbReference type="ARBA" id="ARBA00022960"/>
    </source>
</evidence>
<dbReference type="EMBL" id="CBTJ020000029">
    <property type="protein sequence ID" value="CDI02037.1"/>
    <property type="molecule type" value="Genomic_DNA"/>
</dbReference>
<dbReference type="InterPro" id="IPR016167">
    <property type="entry name" value="FAD-bd_PCMH_sub1"/>
</dbReference>
<comment type="similarity">
    <text evidence="5 20">Belongs to the MurB family.</text>
</comment>
<evidence type="ECO:0000256" key="18">
    <source>
        <dbReference type="ARBA" id="ARBA00031026"/>
    </source>
</evidence>
<dbReference type="PROSITE" id="PS51387">
    <property type="entry name" value="FAD_PCMH"/>
    <property type="match status" value="1"/>
</dbReference>
<evidence type="ECO:0000256" key="6">
    <source>
        <dbReference type="ARBA" id="ARBA00012518"/>
    </source>
</evidence>
<dbReference type="Gene3D" id="3.30.43.10">
    <property type="entry name" value="Uridine Diphospho-n-acetylenolpyruvylglucosamine Reductase, domain 2"/>
    <property type="match status" value="1"/>
</dbReference>
<dbReference type="NCBIfam" id="NF000755">
    <property type="entry name" value="PRK00046.1"/>
    <property type="match status" value="1"/>
</dbReference>
<dbReference type="GO" id="GO:0009252">
    <property type="term" value="P:peptidoglycan biosynthetic process"/>
    <property type="evidence" value="ECO:0007669"/>
    <property type="project" value="UniProtKB-UniRule"/>
</dbReference>
<dbReference type="Pfam" id="PF02873">
    <property type="entry name" value="MurB_C"/>
    <property type="match status" value="1"/>
</dbReference>
<keyword evidence="11 20" id="KW-0274">FAD</keyword>
<evidence type="ECO:0000256" key="19">
    <source>
        <dbReference type="ARBA" id="ARBA00048914"/>
    </source>
</evidence>
<dbReference type="PANTHER" id="PTHR21071:SF4">
    <property type="entry name" value="UDP-N-ACETYLENOLPYRUVOYLGLUCOSAMINE REDUCTASE"/>
    <property type="match status" value="1"/>
</dbReference>
<evidence type="ECO:0000256" key="7">
    <source>
        <dbReference type="ARBA" id="ARBA00015188"/>
    </source>
</evidence>
<dbReference type="GO" id="GO:0071555">
    <property type="term" value="P:cell wall organization"/>
    <property type="evidence" value="ECO:0007669"/>
    <property type="project" value="UniProtKB-KW"/>
</dbReference>
<organism evidence="22 23">
    <name type="scientific">Candidatus Competibacter denitrificans Run_A_D11</name>
    <dbReference type="NCBI Taxonomy" id="1400863"/>
    <lineage>
        <taxon>Bacteria</taxon>
        <taxon>Pseudomonadati</taxon>
        <taxon>Pseudomonadota</taxon>
        <taxon>Gammaproteobacteria</taxon>
        <taxon>Candidatus Competibacteraceae</taxon>
        <taxon>Candidatus Competibacter</taxon>
    </lineage>
</organism>
<evidence type="ECO:0000256" key="14">
    <source>
        <dbReference type="ARBA" id="ARBA00022984"/>
    </source>
</evidence>
<accession>W6M379</accession>
<dbReference type="Gene3D" id="3.30.465.10">
    <property type="match status" value="1"/>
</dbReference>
<dbReference type="NCBIfam" id="NF010478">
    <property type="entry name" value="PRK13903.1"/>
    <property type="match status" value="1"/>
</dbReference>
<evidence type="ECO:0000256" key="16">
    <source>
        <dbReference type="ARBA" id="ARBA00023306"/>
    </source>
</evidence>
<evidence type="ECO:0000256" key="3">
    <source>
        <dbReference type="ARBA" id="ARBA00004496"/>
    </source>
</evidence>
<dbReference type="GO" id="GO:0071949">
    <property type="term" value="F:FAD binding"/>
    <property type="evidence" value="ECO:0007669"/>
    <property type="project" value="InterPro"/>
</dbReference>
<evidence type="ECO:0000256" key="17">
    <source>
        <dbReference type="ARBA" id="ARBA00023316"/>
    </source>
</evidence>
<dbReference type="InterPro" id="IPR006094">
    <property type="entry name" value="Oxid_FAD_bind_N"/>
</dbReference>
<evidence type="ECO:0000256" key="10">
    <source>
        <dbReference type="ARBA" id="ARBA00022630"/>
    </source>
</evidence>
<evidence type="ECO:0000256" key="12">
    <source>
        <dbReference type="ARBA" id="ARBA00022857"/>
    </source>
</evidence>
<dbReference type="RefSeq" id="WP_048671728.1">
    <property type="nucleotide sequence ID" value="NZ_CBTJ020000029.1"/>
</dbReference>
<evidence type="ECO:0000256" key="20">
    <source>
        <dbReference type="HAMAP-Rule" id="MF_00037"/>
    </source>
</evidence>
<dbReference type="InterPro" id="IPR016166">
    <property type="entry name" value="FAD-bd_PCMH"/>
</dbReference>
<dbReference type="EC" id="1.3.1.98" evidence="6 20"/>
<name>W6M379_9GAMM</name>
<evidence type="ECO:0000313" key="22">
    <source>
        <dbReference type="EMBL" id="CDI02037.1"/>
    </source>
</evidence>
<evidence type="ECO:0000256" key="5">
    <source>
        <dbReference type="ARBA" id="ARBA00010485"/>
    </source>
</evidence>
<reference evidence="22" key="1">
    <citation type="submission" date="2013-07" db="EMBL/GenBank/DDBJ databases">
        <authorList>
            <person name="McIlroy S."/>
        </authorList>
    </citation>
    <scope>NUCLEOTIDE SEQUENCE [LARGE SCALE GENOMIC DNA]</scope>
    <source>
        <strain evidence="22">Run_A_D11</strain>
    </source>
</reference>
<evidence type="ECO:0000256" key="11">
    <source>
        <dbReference type="ARBA" id="ARBA00022827"/>
    </source>
</evidence>
<dbReference type="GO" id="GO:0005829">
    <property type="term" value="C:cytosol"/>
    <property type="evidence" value="ECO:0007669"/>
    <property type="project" value="TreeGrafter"/>
</dbReference>
<comment type="pathway">
    <text evidence="4 20">Cell wall biogenesis; peptidoglycan biosynthesis.</text>
</comment>
<evidence type="ECO:0000256" key="2">
    <source>
        <dbReference type="ARBA" id="ARBA00003921"/>
    </source>
</evidence>
<dbReference type="NCBIfam" id="TIGR00179">
    <property type="entry name" value="murB"/>
    <property type="match status" value="1"/>
</dbReference>
<dbReference type="Pfam" id="PF01565">
    <property type="entry name" value="FAD_binding_4"/>
    <property type="match status" value="1"/>
</dbReference>
<evidence type="ECO:0000259" key="21">
    <source>
        <dbReference type="PROSITE" id="PS51387"/>
    </source>
</evidence>
<comment type="caution">
    <text evidence="22">The sequence shown here is derived from an EMBL/GenBank/DDBJ whole genome shotgun (WGS) entry which is preliminary data.</text>
</comment>
<feature type="active site" description="Proton donor" evidence="20">
    <location>
        <position position="241"/>
    </location>
</feature>
<sequence>MVAHLLKRDVSLHPFNTFGLPARAAWFATIETPAQLVKLIALPEWRYLQHFVLGGGSNVILTGDFAGLVLQVRIAGRELVAEEPDAWIVRAGAGENWHLFVCWTLEQGWPGLENLALIPGTVGAAPIQNIGAYGLEVADRIKCLDAIDLSNGEPVVFDGPACRFGYRDSIFKHEAAGRYLITAVTFRLAKEWRPLIGYADVERELAARRIERPTARDIAETVIAVRNHKLPDPIRIGNAGSFFKNPVVDAATFAPLSVRYPAMPHYLQPDGTVKLAAGWLIERCGWKGKQLGPVGVYQKQALVLVNCGGARGEDVLRLAKAIQQSVQAMFGVALEPEPVML</sequence>
<dbReference type="InterPro" id="IPR016169">
    <property type="entry name" value="FAD-bd_PCMH_sub2"/>
</dbReference>
<keyword evidence="16 20" id="KW-0131">Cell cycle</keyword>
<dbReference type="GO" id="GO:0051301">
    <property type="term" value="P:cell division"/>
    <property type="evidence" value="ECO:0007669"/>
    <property type="project" value="UniProtKB-KW"/>
</dbReference>
<feature type="active site" evidence="20">
    <location>
        <position position="337"/>
    </location>
</feature>
<keyword evidence="14 20" id="KW-0573">Peptidoglycan synthesis</keyword>
<evidence type="ECO:0000256" key="8">
    <source>
        <dbReference type="ARBA" id="ARBA00022490"/>
    </source>
</evidence>
<dbReference type="SUPFAM" id="SSF56176">
    <property type="entry name" value="FAD-binding/transporter-associated domain-like"/>
    <property type="match status" value="1"/>
</dbReference>
<dbReference type="HAMAP" id="MF_00037">
    <property type="entry name" value="MurB"/>
    <property type="match status" value="1"/>
</dbReference>
<dbReference type="InterPro" id="IPR036635">
    <property type="entry name" value="MurB_C_sf"/>
</dbReference>
<keyword evidence="12 20" id="KW-0521">NADP</keyword>
<dbReference type="GO" id="GO:0008762">
    <property type="term" value="F:UDP-N-acetylmuramate dehydrogenase activity"/>
    <property type="evidence" value="ECO:0007669"/>
    <property type="project" value="UniProtKB-UniRule"/>
</dbReference>
<dbReference type="OrthoDB" id="9804753at2"/>
<keyword evidence="13 20" id="KW-0133">Cell shape</keyword>
<comment type="function">
    <text evidence="2 20">Cell wall formation.</text>
</comment>
<keyword evidence="10 20" id="KW-0285">Flavoprotein</keyword>
<protein>
    <recommendedName>
        <fullName evidence="7 20">UDP-N-acetylenolpyruvoylglucosamine reductase</fullName>
        <ecNumber evidence="6 20">1.3.1.98</ecNumber>
    </recommendedName>
    <alternativeName>
        <fullName evidence="18 20">UDP-N-acetylmuramate dehydrogenase</fullName>
    </alternativeName>
</protein>
<comment type="cofactor">
    <cofactor evidence="1 20">
        <name>FAD</name>
        <dbReference type="ChEBI" id="CHEBI:57692"/>
    </cofactor>
</comment>
<dbReference type="Gene3D" id="3.90.78.10">
    <property type="entry name" value="UDP-N-acetylenolpyruvoylglucosamine reductase, C-terminal domain"/>
    <property type="match status" value="1"/>
</dbReference>
<evidence type="ECO:0000313" key="23">
    <source>
        <dbReference type="Proteomes" id="UP000035760"/>
    </source>
</evidence>
<keyword evidence="9 20" id="KW-0132">Cell division</keyword>
<gene>
    <name evidence="20 22" type="primary">murB</name>
    <name evidence="22" type="ORF">BN873_230052</name>
</gene>
<feature type="active site" evidence="20">
    <location>
        <position position="167"/>
    </location>
</feature>
<keyword evidence="17 20" id="KW-0961">Cell wall biogenesis/degradation</keyword>
<comment type="subcellular location">
    <subcellularLocation>
        <location evidence="3 20">Cytoplasm</location>
    </subcellularLocation>
</comment>
<proteinExistence type="inferred from homology"/>
<evidence type="ECO:0000256" key="9">
    <source>
        <dbReference type="ARBA" id="ARBA00022618"/>
    </source>
</evidence>
<dbReference type="AlphaFoldDB" id="W6M379"/>
<dbReference type="Proteomes" id="UP000035760">
    <property type="component" value="Unassembled WGS sequence"/>
</dbReference>
<reference evidence="22" key="2">
    <citation type="submission" date="2014-03" db="EMBL/GenBank/DDBJ databases">
        <title>Candidatus Competibacter-lineage genomes retrieved from metagenomes reveal functional metabolic diversity.</title>
        <authorList>
            <person name="McIlroy S.J."/>
            <person name="Albertsen M."/>
            <person name="Andresen E.K."/>
            <person name="Saunders A.M."/>
            <person name="Kristiansen R."/>
            <person name="Stokholm-Bjerregaard M."/>
            <person name="Nielsen K.L."/>
            <person name="Nielsen P.H."/>
        </authorList>
    </citation>
    <scope>NUCLEOTIDE SEQUENCE</scope>
    <source>
        <strain evidence="22">Run_A_D11</strain>
    </source>
</reference>
<evidence type="ECO:0000256" key="1">
    <source>
        <dbReference type="ARBA" id="ARBA00001974"/>
    </source>
</evidence>
<dbReference type="InterPro" id="IPR011601">
    <property type="entry name" value="MurB_C"/>
</dbReference>
<keyword evidence="15 20" id="KW-0560">Oxidoreductase</keyword>
<dbReference type="UniPathway" id="UPA00219"/>
<dbReference type="STRING" id="1400863.BN873_230052"/>
<comment type="catalytic activity">
    <reaction evidence="19 20">
        <text>UDP-N-acetyl-alpha-D-muramate + NADP(+) = UDP-N-acetyl-3-O-(1-carboxyvinyl)-alpha-D-glucosamine + NADPH + H(+)</text>
        <dbReference type="Rhea" id="RHEA:12248"/>
        <dbReference type="ChEBI" id="CHEBI:15378"/>
        <dbReference type="ChEBI" id="CHEBI:57783"/>
        <dbReference type="ChEBI" id="CHEBI:58349"/>
        <dbReference type="ChEBI" id="CHEBI:68483"/>
        <dbReference type="ChEBI" id="CHEBI:70757"/>
        <dbReference type="EC" id="1.3.1.98"/>
    </reaction>
</comment>
<dbReference type="PANTHER" id="PTHR21071">
    <property type="entry name" value="UDP-N-ACETYLENOLPYRUVOYLGLUCOSAMINE REDUCTASE"/>
    <property type="match status" value="1"/>
</dbReference>
<dbReference type="InterPro" id="IPR036318">
    <property type="entry name" value="FAD-bd_PCMH-like_sf"/>
</dbReference>
<keyword evidence="8 20" id="KW-0963">Cytoplasm</keyword>